<feature type="domain" description="YHS" evidence="2">
    <location>
        <begin position="44"/>
        <end position="88"/>
    </location>
</feature>
<feature type="chain" id="PRO_5044705143" evidence="1">
    <location>
        <begin position="20"/>
        <end position="153"/>
    </location>
</feature>
<evidence type="ECO:0000313" key="5">
    <source>
        <dbReference type="Proteomes" id="UP001304515"/>
    </source>
</evidence>
<accession>A0AA96EZL5</accession>
<evidence type="ECO:0000313" key="3">
    <source>
        <dbReference type="EMBL" id="WNM20079.1"/>
    </source>
</evidence>
<accession>A0AA96EX53</accession>
<feature type="signal peptide" evidence="1">
    <location>
        <begin position="1"/>
        <end position="19"/>
    </location>
</feature>
<dbReference type="NCBIfam" id="NF041384">
    <property type="entry name" value="YHS_seleno_dom"/>
    <property type="match status" value="1"/>
</dbReference>
<dbReference type="RefSeq" id="WP_313325191.1">
    <property type="nucleotide sequence ID" value="NZ_CP134878.1"/>
</dbReference>
<dbReference type="Proteomes" id="UP001304515">
    <property type="component" value="Chromosome"/>
</dbReference>
<gene>
    <name evidence="4" type="ORF">RN605_12390</name>
    <name evidence="3" type="ORF">RN608_05220</name>
</gene>
<dbReference type="InterPro" id="IPR007029">
    <property type="entry name" value="YHS_dom"/>
</dbReference>
<proteinExistence type="predicted"/>
<dbReference type="Pfam" id="PF04945">
    <property type="entry name" value="YHS"/>
    <property type="match status" value="1"/>
</dbReference>
<protein>
    <submittedName>
        <fullName evidence="3">YHS domain-containing (Seleno)protein</fullName>
    </submittedName>
</protein>
<keyword evidence="5" id="KW-1185">Reference proteome</keyword>
<sequence>MKKYVILFVLGIISLNSFSQSSTKRIAEFNLENKVALQGYDPVAYFTVKKAVKGKKEIAVSYEGVTYYFSNQSNKDAFLKNPANYEPQYGGWCAYAMGDSGEKVDVDPETFKIIDGKLYVFYNAFFNNTLKSWNKNEANLKKKADNNWKKFIQ</sequence>
<reference evidence="3 5" key="1">
    <citation type="submission" date="2023-09" db="EMBL/GenBank/DDBJ databases">
        <title>Flavobacterium sp. a novel bacteria isolate from Pepper rhizosphere.</title>
        <authorList>
            <person name="Peng Y."/>
            <person name="Lee J."/>
        </authorList>
    </citation>
    <scope>NUCLEOTIDE SEQUENCE</scope>
    <source>
        <strain evidence="3">PMR2A8</strain>
        <strain evidence="4 5">PMTSA4</strain>
    </source>
</reference>
<evidence type="ECO:0000313" key="4">
    <source>
        <dbReference type="EMBL" id="WNM21468.1"/>
    </source>
</evidence>
<keyword evidence="1" id="KW-0732">Signal</keyword>
<evidence type="ECO:0000256" key="1">
    <source>
        <dbReference type="SAM" id="SignalP"/>
    </source>
</evidence>
<dbReference type="EMBL" id="CP134878">
    <property type="protein sequence ID" value="WNM20079.1"/>
    <property type="molecule type" value="Genomic_DNA"/>
</dbReference>
<dbReference type="AlphaFoldDB" id="A0AA96EX53"/>
<organism evidence="3">
    <name type="scientific">Flavobacterium capsici</name>
    <dbReference type="NCBI Taxonomy" id="3075618"/>
    <lineage>
        <taxon>Bacteria</taxon>
        <taxon>Pseudomonadati</taxon>
        <taxon>Bacteroidota</taxon>
        <taxon>Flavobacteriia</taxon>
        <taxon>Flavobacteriales</taxon>
        <taxon>Flavobacteriaceae</taxon>
        <taxon>Flavobacterium</taxon>
    </lineage>
</organism>
<dbReference type="KEGG" id="fcj:RN605_12390"/>
<name>A0AA96EX53_9FLAO</name>
<evidence type="ECO:0000259" key="2">
    <source>
        <dbReference type="Pfam" id="PF04945"/>
    </source>
</evidence>
<dbReference type="EMBL" id="CP134890">
    <property type="protein sequence ID" value="WNM21468.1"/>
    <property type="molecule type" value="Genomic_DNA"/>
</dbReference>